<dbReference type="PANTHER" id="PTHR13060">
    <property type="entry name" value="SGT1 PROTEIN HSGT1 SUPPRESSOR OF GCR2"/>
    <property type="match status" value="1"/>
</dbReference>
<keyword evidence="2" id="KW-1185">Reference proteome</keyword>
<dbReference type="AlphaFoldDB" id="A0AAV2EQ09"/>
<reference evidence="1 2" key="1">
    <citation type="submission" date="2024-04" db="EMBL/GenBank/DDBJ databases">
        <authorList>
            <person name="Fracassetti M."/>
        </authorList>
    </citation>
    <scope>NUCLEOTIDE SEQUENCE [LARGE SCALE GENOMIC DNA]</scope>
</reference>
<dbReference type="GO" id="GO:0005634">
    <property type="term" value="C:nucleus"/>
    <property type="evidence" value="ECO:0007669"/>
    <property type="project" value="TreeGrafter"/>
</dbReference>
<dbReference type="EMBL" id="OZ034818">
    <property type="protein sequence ID" value="CAL1388101.1"/>
    <property type="molecule type" value="Genomic_DNA"/>
</dbReference>
<dbReference type="InterPro" id="IPR010770">
    <property type="entry name" value="Ecd"/>
</dbReference>
<dbReference type="PANTHER" id="PTHR13060:SF0">
    <property type="entry name" value="PROTEIN ECDYSONELESS HOMOLOG"/>
    <property type="match status" value="1"/>
</dbReference>
<dbReference type="Pfam" id="PF07093">
    <property type="entry name" value="SGT1"/>
    <property type="match status" value="1"/>
</dbReference>
<proteinExistence type="predicted"/>
<evidence type="ECO:0000313" key="2">
    <source>
        <dbReference type="Proteomes" id="UP001497516"/>
    </source>
</evidence>
<name>A0AAV2EQ09_9ROSI</name>
<accession>A0AAV2EQ09</accession>
<organism evidence="1 2">
    <name type="scientific">Linum trigynum</name>
    <dbReference type="NCBI Taxonomy" id="586398"/>
    <lineage>
        <taxon>Eukaryota</taxon>
        <taxon>Viridiplantae</taxon>
        <taxon>Streptophyta</taxon>
        <taxon>Embryophyta</taxon>
        <taxon>Tracheophyta</taxon>
        <taxon>Spermatophyta</taxon>
        <taxon>Magnoliopsida</taxon>
        <taxon>eudicotyledons</taxon>
        <taxon>Gunneridae</taxon>
        <taxon>Pentapetalae</taxon>
        <taxon>rosids</taxon>
        <taxon>fabids</taxon>
        <taxon>Malpighiales</taxon>
        <taxon>Linaceae</taxon>
        <taxon>Linum</taxon>
    </lineage>
</organism>
<gene>
    <name evidence="1" type="ORF">LTRI10_LOCUS29045</name>
</gene>
<evidence type="ECO:0000313" key="1">
    <source>
        <dbReference type="EMBL" id="CAL1388101.1"/>
    </source>
</evidence>
<protein>
    <submittedName>
        <fullName evidence="1">Uncharacterized protein</fullName>
    </submittedName>
</protein>
<sequence>MSSRRRRCSRHRRRSSPCCPCANKSSLPHLHGKHRFKDNNEDELFDVFLLFNISRNFLLLSIRAWDNDGEFLLIEAATNSRSSPRNTSPTLAYLNR</sequence>
<dbReference type="Proteomes" id="UP001497516">
    <property type="component" value="Chromosome 5"/>
</dbReference>